<name>A0A1B4PUW5_BURCE</name>
<dbReference type="InterPro" id="IPR029044">
    <property type="entry name" value="Nucleotide-diphossugar_trans"/>
</dbReference>
<dbReference type="Gene3D" id="3.90.550.10">
    <property type="entry name" value="Spore Coat Polysaccharide Biosynthesis Protein SpsA, Chain A"/>
    <property type="match status" value="1"/>
</dbReference>
<sequence>MSSPRASSTHLVLIPSYNPGTKVDTTVRQARAQWNPVWVVVDGSTDGSAERLQAMAERDPGLRVIVLPENRGKGAAVLAGLDAAAASGFTHVLTMDSDGQHPADLIPAFMAASQAAPDAMVLGVPKFDASAPQLRVQGRRLSNAWADLETLWAGIGDSLYGFRVYPVAPLAAIMRRQPWMRGFDFDPEAAVRLCWAGVRPIRIDAPVRYFGRHEGGVSHFHYGRDNALLAWMHLRLFTGFVVRLPMLVARRLMRRLPPRRG</sequence>
<dbReference type="CDD" id="cd04179">
    <property type="entry name" value="DPM_DPG-synthase_like"/>
    <property type="match status" value="1"/>
</dbReference>
<dbReference type="EMBL" id="CP013443">
    <property type="protein sequence ID" value="AOK17766.1"/>
    <property type="molecule type" value="Genomic_DNA"/>
</dbReference>
<dbReference type="RefSeq" id="WP_069273457.1">
    <property type="nucleotide sequence ID" value="NZ_CP013443.1"/>
</dbReference>
<gene>
    <name evidence="2" type="ORF">WT26_18255</name>
</gene>
<dbReference type="InterPro" id="IPR001173">
    <property type="entry name" value="Glyco_trans_2-like"/>
</dbReference>
<protein>
    <submittedName>
        <fullName evidence="2">Glycosyl transferase family 2</fullName>
    </submittedName>
</protein>
<reference evidence="2 3" key="1">
    <citation type="submission" date="2015-12" db="EMBL/GenBank/DDBJ databases">
        <title>Diversity of Burkholderia near neighbor genomes.</title>
        <authorList>
            <person name="Sahl J."/>
            <person name="Wagner D."/>
            <person name="Keim P."/>
        </authorList>
    </citation>
    <scope>NUCLEOTIDE SEQUENCE [LARGE SCALE GENOMIC DNA]</scope>
    <source>
        <strain evidence="2 3">MSMB1184WGS</strain>
    </source>
</reference>
<dbReference type="SUPFAM" id="SSF53448">
    <property type="entry name" value="Nucleotide-diphospho-sugar transferases"/>
    <property type="match status" value="1"/>
</dbReference>
<accession>A0A1B4PUW5</accession>
<evidence type="ECO:0000259" key="1">
    <source>
        <dbReference type="Pfam" id="PF00535"/>
    </source>
</evidence>
<dbReference type="Proteomes" id="UP000094776">
    <property type="component" value="Chromosome 1"/>
</dbReference>
<keyword evidence="2" id="KW-0808">Transferase</keyword>
<dbReference type="InterPro" id="IPR050256">
    <property type="entry name" value="Glycosyltransferase_2"/>
</dbReference>
<dbReference type="AlphaFoldDB" id="A0A1B4PUW5"/>
<evidence type="ECO:0000313" key="3">
    <source>
        <dbReference type="Proteomes" id="UP000094776"/>
    </source>
</evidence>
<dbReference type="Pfam" id="PF00535">
    <property type="entry name" value="Glycos_transf_2"/>
    <property type="match status" value="1"/>
</dbReference>
<dbReference type="PANTHER" id="PTHR48090:SF7">
    <property type="entry name" value="RFBJ PROTEIN"/>
    <property type="match status" value="1"/>
</dbReference>
<feature type="domain" description="Glycosyltransferase 2-like" evidence="1">
    <location>
        <begin position="12"/>
        <end position="138"/>
    </location>
</feature>
<evidence type="ECO:0000313" key="2">
    <source>
        <dbReference type="EMBL" id="AOK17766.1"/>
    </source>
</evidence>
<dbReference type="PANTHER" id="PTHR48090">
    <property type="entry name" value="UNDECAPRENYL-PHOSPHATE 4-DEOXY-4-FORMAMIDO-L-ARABINOSE TRANSFERASE-RELATED"/>
    <property type="match status" value="1"/>
</dbReference>
<dbReference type="GO" id="GO:0016740">
    <property type="term" value="F:transferase activity"/>
    <property type="evidence" value="ECO:0007669"/>
    <property type="project" value="UniProtKB-KW"/>
</dbReference>
<organism evidence="2 3">
    <name type="scientific">Burkholderia cepacia</name>
    <name type="common">Pseudomonas cepacia</name>
    <dbReference type="NCBI Taxonomy" id="292"/>
    <lineage>
        <taxon>Bacteria</taxon>
        <taxon>Pseudomonadati</taxon>
        <taxon>Pseudomonadota</taxon>
        <taxon>Betaproteobacteria</taxon>
        <taxon>Burkholderiales</taxon>
        <taxon>Burkholderiaceae</taxon>
        <taxon>Burkholderia</taxon>
        <taxon>Burkholderia cepacia complex</taxon>
    </lineage>
</organism>
<proteinExistence type="predicted"/>